<sequence length="205" mass="21941">MEFADFVTARGSALYRYGYVLTGNAEDAADLTQEALMRLGDAWSRVRRRDDPEGYVRTTMARLHISAWRRLRRERLVPQVPETAYTDGAGDDTGLWNELKGLPPKQRAVLVLRYYEDLPDQEIAALLGISRGTVRSQAARALEKLRVRVTVPEGERVRAGDTPGGTGGTAGGDTGGDATGGPGGNVARGPGEAGSAGSVGTGWIR</sequence>
<dbReference type="SMART" id="SM00421">
    <property type="entry name" value="HTH_LUXR"/>
    <property type="match status" value="1"/>
</dbReference>
<feature type="domain" description="HTH luxR-type" evidence="7">
    <location>
        <begin position="99"/>
        <end position="160"/>
    </location>
</feature>
<keyword evidence="4" id="KW-0238">DNA-binding</keyword>
<feature type="compositionally biased region" description="Gly residues" evidence="6">
    <location>
        <begin position="162"/>
        <end position="205"/>
    </location>
</feature>
<dbReference type="PANTHER" id="PTHR43133">
    <property type="entry name" value="RNA POLYMERASE ECF-TYPE SIGMA FACTO"/>
    <property type="match status" value="1"/>
</dbReference>
<dbReference type="GO" id="GO:0000428">
    <property type="term" value="C:DNA-directed RNA polymerase complex"/>
    <property type="evidence" value="ECO:0007669"/>
    <property type="project" value="UniProtKB-KW"/>
</dbReference>
<name>A0AA37BNI8_9ACTN</name>
<evidence type="ECO:0000256" key="4">
    <source>
        <dbReference type="ARBA" id="ARBA00023125"/>
    </source>
</evidence>
<dbReference type="InterPro" id="IPR014284">
    <property type="entry name" value="RNA_pol_sigma-70_dom"/>
</dbReference>
<dbReference type="InterPro" id="IPR039425">
    <property type="entry name" value="RNA_pol_sigma-70-like"/>
</dbReference>
<feature type="region of interest" description="Disordered" evidence="6">
    <location>
        <begin position="153"/>
        <end position="205"/>
    </location>
</feature>
<comment type="similarity">
    <text evidence="1">Belongs to the sigma-70 factor family. ECF subfamily.</text>
</comment>
<dbReference type="CDD" id="cd06171">
    <property type="entry name" value="Sigma70_r4"/>
    <property type="match status" value="1"/>
</dbReference>
<protein>
    <submittedName>
        <fullName evidence="8">DNA-directed RNA polymerase sigma-70 factor</fullName>
    </submittedName>
</protein>
<dbReference type="InterPro" id="IPR007630">
    <property type="entry name" value="RNA_pol_sigma70_r4"/>
</dbReference>
<dbReference type="Gene3D" id="1.10.1740.10">
    <property type="match status" value="1"/>
</dbReference>
<proteinExistence type="inferred from homology"/>
<dbReference type="NCBIfam" id="TIGR02983">
    <property type="entry name" value="SigE-fam_strep"/>
    <property type="match status" value="1"/>
</dbReference>
<dbReference type="Pfam" id="PF04542">
    <property type="entry name" value="Sigma70_r2"/>
    <property type="match status" value="1"/>
</dbReference>
<comment type="caution">
    <text evidence="8">The sequence shown here is derived from an EMBL/GenBank/DDBJ whole genome shotgun (WGS) entry which is preliminary data.</text>
</comment>
<dbReference type="InterPro" id="IPR013324">
    <property type="entry name" value="RNA_pol_sigma_r3/r4-like"/>
</dbReference>
<dbReference type="GO" id="GO:0003677">
    <property type="term" value="F:DNA binding"/>
    <property type="evidence" value="ECO:0007669"/>
    <property type="project" value="UniProtKB-KW"/>
</dbReference>
<reference evidence="8" key="1">
    <citation type="journal article" date="2014" name="Int. J. Syst. Evol. Microbiol.">
        <title>Complete genome sequence of Corynebacterium casei LMG S-19264T (=DSM 44701T), isolated from a smear-ripened cheese.</title>
        <authorList>
            <consortium name="US DOE Joint Genome Institute (JGI-PGF)"/>
            <person name="Walter F."/>
            <person name="Albersmeier A."/>
            <person name="Kalinowski J."/>
            <person name="Ruckert C."/>
        </authorList>
    </citation>
    <scope>NUCLEOTIDE SEQUENCE</scope>
    <source>
        <strain evidence="8">JCM 3093</strain>
    </source>
</reference>
<evidence type="ECO:0000313" key="8">
    <source>
        <dbReference type="EMBL" id="GGK93825.1"/>
    </source>
</evidence>
<keyword evidence="8" id="KW-0240">DNA-directed RNA polymerase</keyword>
<dbReference type="Pfam" id="PF04545">
    <property type="entry name" value="Sigma70_r4"/>
    <property type="match status" value="1"/>
</dbReference>
<dbReference type="EMBL" id="BMQD01000028">
    <property type="protein sequence ID" value="GGK93825.1"/>
    <property type="molecule type" value="Genomic_DNA"/>
</dbReference>
<dbReference type="GO" id="GO:0006352">
    <property type="term" value="P:DNA-templated transcription initiation"/>
    <property type="evidence" value="ECO:0007669"/>
    <property type="project" value="InterPro"/>
</dbReference>
<dbReference type="InterPro" id="IPR013325">
    <property type="entry name" value="RNA_pol_sigma_r2"/>
</dbReference>
<dbReference type="InterPro" id="IPR007627">
    <property type="entry name" value="RNA_pol_sigma70_r2"/>
</dbReference>
<evidence type="ECO:0000256" key="1">
    <source>
        <dbReference type="ARBA" id="ARBA00010641"/>
    </source>
</evidence>
<dbReference type="Proteomes" id="UP000627984">
    <property type="component" value="Unassembled WGS sequence"/>
</dbReference>
<keyword evidence="2" id="KW-0805">Transcription regulation</keyword>
<evidence type="ECO:0000256" key="3">
    <source>
        <dbReference type="ARBA" id="ARBA00023082"/>
    </source>
</evidence>
<dbReference type="InterPro" id="IPR014325">
    <property type="entry name" value="RNA_pol_sigma-E_actinobac"/>
</dbReference>
<evidence type="ECO:0000259" key="7">
    <source>
        <dbReference type="SMART" id="SM00421"/>
    </source>
</evidence>
<evidence type="ECO:0000256" key="2">
    <source>
        <dbReference type="ARBA" id="ARBA00023015"/>
    </source>
</evidence>
<evidence type="ECO:0000256" key="6">
    <source>
        <dbReference type="SAM" id="MobiDB-lite"/>
    </source>
</evidence>
<dbReference type="InterPro" id="IPR000792">
    <property type="entry name" value="Tscrpt_reg_LuxR_C"/>
</dbReference>
<gene>
    <name evidence="8" type="ORF">GCM10010126_61510</name>
</gene>
<dbReference type="AlphaFoldDB" id="A0AA37BNI8"/>
<dbReference type="Gene3D" id="1.10.10.10">
    <property type="entry name" value="Winged helix-like DNA-binding domain superfamily/Winged helix DNA-binding domain"/>
    <property type="match status" value="1"/>
</dbReference>
<dbReference type="RefSeq" id="WP_239321001.1">
    <property type="nucleotide sequence ID" value="NZ_BMQD01000028.1"/>
</dbReference>
<dbReference type="PANTHER" id="PTHR43133:SF50">
    <property type="entry name" value="ECF RNA POLYMERASE SIGMA FACTOR SIGM"/>
    <property type="match status" value="1"/>
</dbReference>
<accession>A0AA37BNI8</accession>
<dbReference type="GO" id="GO:0016987">
    <property type="term" value="F:sigma factor activity"/>
    <property type="evidence" value="ECO:0007669"/>
    <property type="project" value="UniProtKB-KW"/>
</dbReference>
<dbReference type="SUPFAM" id="SSF88659">
    <property type="entry name" value="Sigma3 and sigma4 domains of RNA polymerase sigma factors"/>
    <property type="match status" value="1"/>
</dbReference>
<organism evidence="8 9">
    <name type="scientific">Planomonospora parontospora</name>
    <dbReference type="NCBI Taxonomy" id="58119"/>
    <lineage>
        <taxon>Bacteria</taxon>
        <taxon>Bacillati</taxon>
        <taxon>Actinomycetota</taxon>
        <taxon>Actinomycetes</taxon>
        <taxon>Streptosporangiales</taxon>
        <taxon>Streptosporangiaceae</taxon>
        <taxon>Planomonospora</taxon>
    </lineage>
</organism>
<dbReference type="NCBIfam" id="TIGR02937">
    <property type="entry name" value="sigma70-ECF"/>
    <property type="match status" value="1"/>
</dbReference>
<dbReference type="InterPro" id="IPR036388">
    <property type="entry name" value="WH-like_DNA-bd_sf"/>
</dbReference>
<reference evidence="8" key="2">
    <citation type="submission" date="2022-09" db="EMBL/GenBank/DDBJ databases">
        <authorList>
            <person name="Sun Q."/>
            <person name="Ohkuma M."/>
        </authorList>
    </citation>
    <scope>NUCLEOTIDE SEQUENCE</scope>
    <source>
        <strain evidence="8">JCM 3093</strain>
    </source>
</reference>
<evidence type="ECO:0000256" key="5">
    <source>
        <dbReference type="ARBA" id="ARBA00023163"/>
    </source>
</evidence>
<keyword evidence="5" id="KW-0804">Transcription</keyword>
<keyword evidence="3" id="KW-0731">Sigma factor</keyword>
<dbReference type="SUPFAM" id="SSF88946">
    <property type="entry name" value="Sigma2 domain of RNA polymerase sigma factors"/>
    <property type="match status" value="1"/>
</dbReference>
<evidence type="ECO:0000313" key="9">
    <source>
        <dbReference type="Proteomes" id="UP000627984"/>
    </source>
</evidence>